<organism evidence="2 3">
    <name type="scientific">Streptomyces bathyalis</name>
    <dbReference type="NCBI Taxonomy" id="2710756"/>
    <lineage>
        <taxon>Bacteria</taxon>
        <taxon>Bacillati</taxon>
        <taxon>Actinomycetota</taxon>
        <taxon>Actinomycetes</taxon>
        <taxon>Kitasatosporales</taxon>
        <taxon>Streptomycetaceae</taxon>
        <taxon>Streptomyces</taxon>
    </lineage>
</organism>
<evidence type="ECO:0000313" key="2">
    <source>
        <dbReference type="EMBL" id="QPP07049.1"/>
    </source>
</evidence>
<dbReference type="Proteomes" id="UP000595046">
    <property type="component" value="Chromosome"/>
</dbReference>
<sequence>MNEPLLIGNLARNPAENAMATFPNSEERQPTSAEGRDATPAAVHRAVAFIESNAETDISLADIANAARVAPRALRLAFARHHRTRAFGFLRSVRLDRAHFELLAAAGSGSTGPGAGAGTGRGTGDTTVASVAAHWGFATPAVFAASYHHTYGVSPDETLAA</sequence>
<dbReference type="SMART" id="SM00342">
    <property type="entry name" value="HTH_ARAC"/>
    <property type="match status" value="1"/>
</dbReference>
<protein>
    <recommendedName>
        <fullName evidence="1">HTH araC/xylS-type domain-containing protein</fullName>
    </recommendedName>
</protein>
<keyword evidence="3" id="KW-1185">Reference proteome</keyword>
<dbReference type="PANTHER" id="PTHR47893">
    <property type="entry name" value="REGULATORY PROTEIN PCHR"/>
    <property type="match status" value="1"/>
</dbReference>
<dbReference type="KEGG" id="sbat:G4Z16_12350"/>
<accession>A0A7T1T624</accession>
<evidence type="ECO:0000313" key="3">
    <source>
        <dbReference type="Proteomes" id="UP000595046"/>
    </source>
</evidence>
<gene>
    <name evidence="2" type="ORF">G4Z16_12350</name>
</gene>
<dbReference type="GO" id="GO:0043565">
    <property type="term" value="F:sequence-specific DNA binding"/>
    <property type="evidence" value="ECO:0007669"/>
    <property type="project" value="InterPro"/>
</dbReference>
<dbReference type="AlphaFoldDB" id="A0A7T1T624"/>
<dbReference type="PROSITE" id="PS01124">
    <property type="entry name" value="HTH_ARAC_FAMILY_2"/>
    <property type="match status" value="1"/>
</dbReference>
<reference evidence="3" key="1">
    <citation type="submission" date="2020-02" db="EMBL/GenBank/DDBJ databases">
        <title>Streptomyces sp. ASO4wet.</title>
        <authorList>
            <person name="Risdian C."/>
            <person name="Landwehr W."/>
            <person name="Schupp P."/>
            <person name="Wink J."/>
        </authorList>
    </citation>
    <scope>NUCLEOTIDE SEQUENCE [LARGE SCALE GENOMIC DNA]</scope>
    <source>
        <strain evidence="3">ASO4wet</strain>
    </source>
</reference>
<dbReference type="EMBL" id="CP048882">
    <property type="protein sequence ID" value="QPP07049.1"/>
    <property type="molecule type" value="Genomic_DNA"/>
</dbReference>
<dbReference type="InterPro" id="IPR018060">
    <property type="entry name" value="HTH_AraC"/>
</dbReference>
<dbReference type="InterPro" id="IPR053142">
    <property type="entry name" value="PchR_regulatory_protein"/>
</dbReference>
<name>A0A7T1T624_9ACTN</name>
<dbReference type="Gene3D" id="1.10.10.60">
    <property type="entry name" value="Homeodomain-like"/>
    <property type="match status" value="1"/>
</dbReference>
<evidence type="ECO:0000259" key="1">
    <source>
        <dbReference type="PROSITE" id="PS01124"/>
    </source>
</evidence>
<feature type="domain" description="HTH araC/xylS-type" evidence="1">
    <location>
        <begin position="44"/>
        <end position="161"/>
    </location>
</feature>
<dbReference type="PANTHER" id="PTHR47893:SF1">
    <property type="entry name" value="REGULATORY PROTEIN PCHR"/>
    <property type="match status" value="1"/>
</dbReference>
<dbReference type="GO" id="GO:0003700">
    <property type="term" value="F:DNA-binding transcription factor activity"/>
    <property type="evidence" value="ECO:0007669"/>
    <property type="project" value="InterPro"/>
</dbReference>
<dbReference type="RefSeq" id="WP_197350840.1">
    <property type="nucleotide sequence ID" value="NZ_CP048882.1"/>
</dbReference>
<proteinExistence type="predicted"/>